<feature type="signal peptide" evidence="2">
    <location>
        <begin position="1"/>
        <end position="22"/>
    </location>
</feature>
<comment type="caution">
    <text evidence="3">The sequence shown here is derived from an EMBL/GenBank/DDBJ whole genome shotgun (WGS) entry which is preliminary data.</text>
</comment>
<evidence type="ECO:0000313" key="3">
    <source>
        <dbReference type="EMBL" id="PPQ97474.1"/>
    </source>
</evidence>
<evidence type="ECO:0000313" key="4">
    <source>
        <dbReference type="Proteomes" id="UP000284706"/>
    </source>
</evidence>
<feature type="region of interest" description="Disordered" evidence="1">
    <location>
        <begin position="63"/>
        <end position="132"/>
    </location>
</feature>
<reference evidence="3 4" key="1">
    <citation type="journal article" date="2018" name="Evol. Lett.">
        <title>Horizontal gene cluster transfer increased hallucinogenic mushroom diversity.</title>
        <authorList>
            <person name="Reynolds H.T."/>
            <person name="Vijayakumar V."/>
            <person name="Gluck-Thaler E."/>
            <person name="Korotkin H.B."/>
            <person name="Matheny P.B."/>
            <person name="Slot J.C."/>
        </authorList>
    </citation>
    <scope>NUCLEOTIDE SEQUENCE [LARGE SCALE GENOMIC DNA]</scope>
    <source>
        <strain evidence="3 4">SRW20</strain>
    </source>
</reference>
<feature type="compositionally biased region" description="Basic and acidic residues" evidence="1">
    <location>
        <begin position="63"/>
        <end position="115"/>
    </location>
</feature>
<evidence type="ECO:0000256" key="1">
    <source>
        <dbReference type="SAM" id="MobiDB-lite"/>
    </source>
</evidence>
<keyword evidence="2" id="KW-0732">Signal</keyword>
<gene>
    <name evidence="3" type="ORF">CVT26_002822</name>
</gene>
<name>A0A409Y347_9AGAR</name>
<keyword evidence="4" id="KW-1185">Reference proteome</keyword>
<feature type="region of interest" description="Disordered" evidence="1">
    <location>
        <begin position="157"/>
        <end position="186"/>
    </location>
</feature>
<organism evidence="3 4">
    <name type="scientific">Gymnopilus dilepis</name>
    <dbReference type="NCBI Taxonomy" id="231916"/>
    <lineage>
        <taxon>Eukaryota</taxon>
        <taxon>Fungi</taxon>
        <taxon>Dikarya</taxon>
        <taxon>Basidiomycota</taxon>
        <taxon>Agaricomycotina</taxon>
        <taxon>Agaricomycetes</taxon>
        <taxon>Agaricomycetidae</taxon>
        <taxon>Agaricales</taxon>
        <taxon>Agaricineae</taxon>
        <taxon>Hymenogastraceae</taxon>
        <taxon>Gymnopilus</taxon>
    </lineage>
</organism>
<evidence type="ECO:0000256" key="2">
    <source>
        <dbReference type="SAM" id="SignalP"/>
    </source>
</evidence>
<dbReference type="EMBL" id="NHYE01001246">
    <property type="protein sequence ID" value="PPQ97474.1"/>
    <property type="molecule type" value="Genomic_DNA"/>
</dbReference>
<sequence>MKFSPCLSFLPLLATCVSTVVAYPLYNSKPVELATRADFEDALIGYLQRRELEDALVDYLERRGGNRHSRPTDEERQREKEEKEREKQRHKEFREDYKQYKANGREIHKEAKSEGRTNVLTSYSGPAEHKKKAERFAEKEWKSNKNLQQFTHAEITMSEDRNGGPLTQVRYHKKDGKPGVYSFDRP</sequence>
<accession>A0A409Y347</accession>
<dbReference type="OrthoDB" id="3113551at2759"/>
<proteinExistence type="predicted"/>
<dbReference type="AlphaFoldDB" id="A0A409Y347"/>
<dbReference type="InParanoid" id="A0A409Y347"/>
<feature type="chain" id="PRO_5019254824" evidence="2">
    <location>
        <begin position="23"/>
        <end position="186"/>
    </location>
</feature>
<dbReference type="Proteomes" id="UP000284706">
    <property type="component" value="Unassembled WGS sequence"/>
</dbReference>
<protein>
    <submittedName>
        <fullName evidence="3">Uncharacterized protein</fullName>
    </submittedName>
</protein>